<feature type="transmembrane region" description="Helical" evidence="6">
    <location>
        <begin position="438"/>
        <end position="464"/>
    </location>
</feature>
<dbReference type="Proteomes" id="UP000000343">
    <property type="component" value="Chromosome"/>
</dbReference>
<dbReference type="InterPro" id="IPR004477">
    <property type="entry name" value="ComEC_N"/>
</dbReference>
<feature type="transmembrane region" description="Helical" evidence="6">
    <location>
        <begin position="263"/>
        <end position="284"/>
    </location>
</feature>
<evidence type="ECO:0000256" key="5">
    <source>
        <dbReference type="ARBA" id="ARBA00023136"/>
    </source>
</evidence>
<dbReference type="InterPro" id="IPR036866">
    <property type="entry name" value="RibonucZ/Hydroxyglut_hydro"/>
</dbReference>
<keyword evidence="9" id="KW-1185">Reference proteome</keyword>
<protein>
    <submittedName>
        <fullName evidence="8">DNA internalization-related competence protein ComEC/Rec2</fullName>
    </submittedName>
</protein>
<dbReference type="AlphaFoldDB" id="E8X3Y7"/>
<evidence type="ECO:0000256" key="3">
    <source>
        <dbReference type="ARBA" id="ARBA00022692"/>
    </source>
</evidence>
<dbReference type="KEGG" id="acm:AciX9_3490"/>
<dbReference type="InterPro" id="IPR001279">
    <property type="entry name" value="Metallo-B-lactamas"/>
</dbReference>
<feature type="transmembrane region" description="Helical" evidence="6">
    <location>
        <begin position="291"/>
        <end position="308"/>
    </location>
</feature>
<dbReference type="GO" id="GO:0005886">
    <property type="term" value="C:plasma membrane"/>
    <property type="evidence" value="ECO:0007669"/>
    <property type="project" value="UniProtKB-SubCell"/>
</dbReference>
<dbReference type="CDD" id="cd07731">
    <property type="entry name" value="ComA-like_MBL-fold"/>
    <property type="match status" value="1"/>
</dbReference>
<keyword evidence="2" id="KW-1003">Cell membrane</keyword>
<dbReference type="Pfam" id="PF00753">
    <property type="entry name" value="Lactamase_B"/>
    <property type="match status" value="1"/>
</dbReference>
<dbReference type="PANTHER" id="PTHR30619:SF1">
    <property type="entry name" value="RECOMBINATION PROTEIN 2"/>
    <property type="match status" value="1"/>
</dbReference>
<name>E8X3Y7_GRATM</name>
<dbReference type="InterPro" id="IPR052159">
    <property type="entry name" value="Competence_DNA_uptake"/>
</dbReference>
<sequence>MIATVLTLLTVLAIWSLCRSERPAWLPVAAIWLTLGLAAAEWQPSPASIALTPYTDGLSRHLTARIIRIHTLPPEAPTPDADQIPVWEATDSTPETENQPQAISADLALASIEQVTPDTSTEVPITGTIRATLYSATPIALRCGQPITATLRIKPLERYRDPGAWQYADYLATQGVVAHASAPASDIHATAPPIRTLPCLLADSQSWAAARLLAFTQSPQNRGLPELVRLSQQDAGMLNAMLFGDRTVLNHTLRLGFERTGSFHLFVVSGLHIALLAGAVFWLLRLIRTPRWLATLLTLAAATFYAALTGFGQPAQRSLAMVAVFLLARLLSRDRDGLNALGAAALALLLWDPSTLFDASLQMTILAVIAIAGLAHPIAQRTFLPWAAAARQAFRPRRRPLPPALAQLRLTLELFGEHLSAASHLKPIRYIPAQAFRLILWTLELALVGIVVELVMALPMAIFFHRAAVFALPANMLVLPVIAILAPAAVATFVASLINPWLAILPGTLTATLLHTLTSVISHISHLKSADVRIPPPSPWIAAAALAAWLTCCWAVRRSRAGTVITAAVLPLIAVAILWPEPPILTPNTLEITALDVGQGDSLLAVSPEGRTMLIDSAGPIGRHGQSEVLSTFDIGEQVVSPYLWSRRLRQLDIVVLTHAHTDHMGGLPAILQNFHPHELWVGIDPHSALYAALLAQAARLNIRVRHLHTGDHVQWGSIPIEVLSPSPTYLNPGPPKNDDSLVLHMQYGQSSALLEGDAERPSEAAMLAAKLIHPVTLLKVGHHGSNTSTIPAFLAATAPIDAAISSGRGNPFGHPRAEVIGRLAAQHTHLFRTDELGLTTFLLTPDGRIREVVNSTPLPVHSP</sequence>
<dbReference type="HOGENOM" id="CLU_010363_2_1_0"/>
<dbReference type="PANTHER" id="PTHR30619">
    <property type="entry name" value="DNA INTERNALIZATION/COMPETENCE PROTEIN COMEC/REC2"/>
    <property type="match status" value="1"/>
</dbReference>
<proteinExistence type="predicted"/>
<keyword evidence="4 6" id="KW-1133">Transmembrane helix</keyword>
<evidence type="ECO:0000256" key="6">
    <source>
        <dbReference type="SAM" id="Phobius"/>
    </source>
</evidence>
<dbReference type="PaxDb" id="1198114-AciX9_3490"/>
<feature type="transmembrane region" description="Helical" evidence="6">
    <location>
        <begin position="470"/>
        <end position="494"/>
    </location>
</feature>
<gene>
    <name evidence="8" type="ordered locus">AciX9_3490</name>
</gene>
<dbReference type="NCBIfam" id="TIGR00360">
    <property type="entry name" value="ComEC_N-term"/>
    <property type="match status" value="1"/>
</dbReference>
<keyword evidence="3 6" id="KW-0812">Transmembrane</keyword>
<evidence type="ECO:0000259" key="7">
    <source>
        <dbReference type="SMART" id="SM00849"/>
    </source>
</evidence>
<keyword evidence="5 6" id="KW-0472">Membrane</keyword>
<dbReference type="SUPFAM" id="SSF56281">
    <property type="entry name" value="Metallo-hydrolase/oxidoreductase"/>
    <property type="match status" value="1"/>
</dbReference>
<feature type="transmembrane region" description="Helical" evidence="6">
    <location>
        <begin position="501"/>
        <end position="525"/>
    </location>
</feature>
<dbReference type="eggNOG" id="COG0658">
    <property type="taxonomic scope" value="Bacteria"/>
</dbReference>
<feature type="transmembrane region" description="Helical" evidence="6">
    <location>
        <begin position="563"/>
        <end position="580"/>
    </location>
</feature>
<evidence type="ECO:0000313" key="9">
    <source>
        <dbReference type="Proteomes" id="UP000000343"/>
    </source>
</evidence>
<dbReference type="EMBL" id="CP002480">
    <property type="protein sequence ID" value="ADW70495.1"/>
    <property type="molecule type" value="Genomic_DNA"/>
</dbReference>
<feature type="domain" description="Metallo-beta-lactamase" evidence="7">
    <location>
        <begin position="599"/>
        <end position="809"/>
    </location>
</feature>
<dbReference type="Gene3D" id="3.60.15.10">
    <property type="entry name" value="Ribonuclease Z/Hydroxyacylglutathione hydrolase-like"/>
    <property type="match status" value="1"/>
</dbReference>
<dbReference type="STRING" id="1198114.AciX9_3490"/>
<dbReference type="InterPro" id="IPR035681">
    <property type="entry name" value="ComA-like_MBL"/>
</dbReference>
<dbReference type="SMART" id="SM00849">
    <property type="entry name" value="Lactamase_B"/>
    <property type="match status" value="1"/>
</dbReference>
<dbReference type="Pfam" id="PF03772">
    <property type="entry name" value="Competence"/>
    <property type="match status" value="1"/>
</dbReference>
<evidence type="ECO:0000256" key="1">
    <source>
        <dbReference type="ARBA" id="ARBA00004651"/>
    </source>
</evidence>
<feature type="transmembrane region" description="Helical" evidence="6">
    <location>
        <begin position="363"/>
        <end position="389"/>
    </location>
</feature>
<evidence type="ECO:0000256" key="2">
    <source>
        <dbReference type="ARBA" id="ARBA00022475"/>
    </source>
</evidence>
<comment type="subcellular location">
    <subcellularLocation>
        <location evidence="1">Cell membrane</location>
        <topology evidence="1">Multi-pass membrane protein</topology>
    </subcellularLocation>
</comment>
<dbReference type="eggNOG" id="COG2333">
    <property type="taxonomic scope" value="Bacteria"/>
</dbReference>
<feature type="transmembrane region" description="Helical" evidence="6">
    <location>
        <begin position="537"/>
        <end position="556"/>
    </location>
</feature>
<reference evidence="9" key="1">
    <citation type="submission" date="2011-01" db="EMBL/GenBank/DDBJ databases">
        <title>Complete sequence of chromosome of Acidobacterium sp. MP5ACTX9.</title>
        <authorList>
            <consortium name="US DOE Joint Genome Institute"/>
            <person name="Lucas S."/>
            <person name="Copeland A."/>
            <person name="Lapidus A."/>
            <person name="Cheng J.-F."/>
            <person name="Goodwin L."/>
            <person name="Pitluck S."/>
            <person name="Teshima H."/>
            <person name="Detter J.C."/>
            <person name="Han C."/>
            <person name="Tapia R."/>
            <person name="Land M."/>
            <person name="Hauser L."/>
            <person name="Kyrpides N."/>
            <person name="Ivanova N."/>
            <person name="Ovchinnikova G."/>
            <person name="Pagani I."/>
            <person name="Rawat S.R."/>
            <person name="Mannisto M."/>
            <person name="Haggblom M.M."/>
            <person name="Woyke T."/>
        </authorList>
    </citation>
    <scope>NUCLEOTIDE SEQUENCE [LARGE SCALE GENOMIC DNA]</scope>
    <source>
        <strain evidence="9">MP5ACTX9</strain>
    </source>
</reference>
<dbReference type="OrthoDB" id="9761531at2"/>
<accession>E8X3Y7</accession>
<dbReference type="RefSeq" id="WP_013581806.1">
    <property type="nucleotide sequence ID" value="NC_015064.1"/>
</dbReference>
<dbReference type="Pfam" id="PF13567">
    <property type="entry name" value="DUF4131"/>
    <property type="match status" value="1"/>
</dbReference>
<dbReference type="InterPro" id="IPR025405">
    <property type="entry name" value="DUF4131"/>
</dbReference>
<organism evidence="9">
    <name type="scientific">Granulicella tundricola (strain ATCC BAA-1859 / DSM 23138 / MP5ACTX9)</name>
    <dbReference type="NCBI Taxonomy" id="1198114"/>
    <lineage>
        <taxon>Bacteria</taxon>
        <taxon>Pseudomonadati</taxon>
        <taxon>Acidobacteriota</taxon>
        <taxon>Terriglobia</taxon>
        <taxon>Terriglobales</taxon>
        <taxon>Acidobacteriaceae</taxon>
        <taxon>Granulicella</taxon>
    </lineage>
</organism>
<evidence type="ECO:0000256" key="4">
    <source>
        <dbReference type="ARBA" id="ARBA00022989"/>
    </source>
</evidence>
<evidence type="ECO:0000313" key="8">
    <source>
        <dbReference type="EMBL" id="ADW70495.1"/>
    </source>
</evidence>